<organism evidence="3 4">
    <name type="scientific">Borrelia garinii subsp. bavariensis (strain ATCC BAA-2496 / DSM 23469 / PBi)</name>
    <name type="common">Borreliella bavariensis</name>
    <dbReference type="NCBI Taxonomy" id="290434"/>
    <lineage>
        <taxon>Bacteria</taxon>
        <taxon>Pseudomonadati</taxon>
        <taxon>Spirochaetota</taxon>
        <taxon>Spirochaetia</taxon>
        <taxon>Spirochaetales</taxon>
        <taxon>Borreliaceae</taxon>
        <taxon>Borreliella</taxon>
    </lineage>
</organism>
<protein>
    <submittedName>
        <fullName evidence="3">Uncharacterized protein</fullName>
    </submittedName>
</protein>
<keyword evidence="4" id="KW-1185">Reference proteome</keyword>
<evidence type="ECO:0000313" key="4">
    <source>
        <dbReference type="Proteomes" id="UP000274630"/>
    </source>
</evidence>
<name>A0ABM7ASZ1_BORGP</name>
<reference evidence="4" key="1">
    <citation type="submission" date="2018-04" db="EMBL/GenBank/DDBJ databases">
        <title>Whole Genome Assembly of Borrelia bavariensis PBi.</title>
        <authorList>
            <person name="Margos G."/>
        </authorList>
    </citation>
    <scope>NUCLEOTIDE SEQUENCE [LARGE SCALE GENOMIC DNA]</scope>
    <source>
        <strain evidence="4">PBi</strain>
        <plasmid evidence="4">lp25_cp32-3</plasmid>
    </source>
</reference>
<accession>A0ABM7ASZ1</accession>
<proteinExistence type="predicted"/>
<evidence type="ECO:0000313" key="3">
    <source>
        <dbReference type="EMBL" id="AZA27191.1"/>
    </source>
</evidence>
<keyword evidence="2" id="KW-1133">Transmembrane helix</keyword>
<sequence>MNTEIILLKLFFFSILPILTLLIVNFLIKRHFNKRINLNKKKIINRKNSIDNNMHYSKKNFNRNKYKLKNPNRKKIKNLNSK</sequence>
<gene>
    <name evidence="3" type="ORF">DB299_04665</name>
</gene>
<dbReference type="EMBL" id="CP028874">
    <property type="protein sequence ID" value="AZA27191.1"/>
    <property type="molecule type" value="Genomic_DNA"/>
</dbReference>
<evidence type="ECO:0000256" key="1">
    <source>
        <dbReference type="SAM" id="MobiDB-lite"/>
    </source>
</evidence>
<geneLocation type="plasmid" evidence="3 4">
    <name>lp25_cp32-3</name>
</geneLocation>
<dbReference type="Proteomes" id="UP000274630">
    <property type="component" value="Plasmid lp25_cp32-3"/>
</dbReference>
<feature type="transmembrane region" description="Helical" evidence="2">
    <location>
        <begin position="6"/>
        <end position="28"/>
    </location>
</feature>
<evidence type="ECO:0000256" key="2">
    <source>
        <dbReference type="SAM" id="Phobius"/>
    </source>
</evidence>
<feature type="region of interest" description="Disordered" evidence="1">
    <location>
        <begin position="61"/>
        <end position="82"/>
    </location>
</feature>
<keyword evidence="2" id="KW-0812">Transmembrane</keyword>
<keyword evidence="3" id="KW-0614">Plasmid</keyword>
<keyword evidence="2" id="KW-0472">Membrane</keyword>